<evidence type="ECO:0000313" key="1">
    <source>
        <dbReference type="EMBL" id="KIM57080.1"/>
    </source>
</evidence>
<reference evidence="2" key="2">
    <citation type="submission" date="2015-01" db="EMBL/GenBank/DDBJ databases">
        <title>Evolutionary Origins and Diversification of the Mycorrhizal Mutualists.</title>
        <authorList>
            <consortium name="DOE Joint Genome Institute"/>
            <consortium name="Mycorrhizal Genomics Consortium"/>
            <person name="Kohler A."/>
            <person name="Kuo A."/>
            <person name="Nagy L.G."/>
            <person name="Floudas D."/>
            <person name="Copeland A."/>
            <person name="Barry K.W."/>
            <person name="Cichocki N."/>
            <person name="Veneault-Fourrey C."/>
            <person name="LaButti K."/>
            <person name="Lindquist E.A."/>
            <person name="Lipzen A."/>
            <person name="Lundell T."/>
            <person name="Morin E."/>
            <person name="Murat C."/>
            <person name="Riley R."/>
            <person name="Ohm R."/>
            <person name="Sun H."/>
            <person name="Tunlid A."/>
            <person name="Henrissat B."/>
            <person name="Grigoriev I.V."/>
            <person name="Hibbett D.S."/>
            <person name="Martin F."/>
        </authorList>
    </citation>
    <scope>NUCLEOTIDE SEQUENCE [LARGE SCALE GENOMIC DNA]</scope>
    <source>
        <strain evidence="2">Foug A</strain>
    </source>
</reference>
<organism evidence="1 2">
    <name type="scientific">Scleroderma citrinum Foug A</name>
    <dbReference type="NCBI Taxonomy" id="1036808"/>
    <lineage>
        <taxon>Eukaryota</taxon>
        <taxon>Fungi</taxon>
        <taxon>Dikarya</taxon>
        <taxon>Basidiomycota</taxon>
        <taxon>Agaricomycotina</taxon>
        <taxon>Agaricomycetes</taxon>
        <taxon>Agaricomycetidae</taxon>
        <taxon>Boletales</taxon>
        <taxon>Sclerodermatineae</taxon>
        <taxon>Sclerodermataceae</taxon>
        <taxon>Scleroderma</taxon>
    </lineage>
</organism>
<reference evidence="1 2" key="1">
    <citation type="submission" date="2014-04" db="EMBL/GenBank/DDBJ databases">
        <authorList>
            <consortium name="DOE Joint Genome Institute"/>
            <person name="Kuo A."/>
            <person name="Kohler A."/>
            <person name="Nagy L.G."/>
            <person name="Floudas D."/>
            <person name="Copeland A."/>
            <person name="Barry K.W."/>
            <person name="Cichocki N."/>
            <person name="Veneault-Fourrey C."/>
            <person name="LaButti K."/>
            <person name="Lindquist E.A."/>
            <person name="Lipzen A."/>
            <person name="Lundell T."/>
            <person name="Morin E."/>
            <person name="Murat C."/>
            <person name="Sun H."/>
            <person name="Tunlid A."/>
            <person name="Henrissat B."/>
            <person name="Grigoriev I.V."/>
            <person name="Hibbett D.S."/>
            <person name="Martin F."/>
            <person name="Nordberg H.P."/>
            <person name="Cantor M.N."/>
            <person name="Hua S.X."/>
        </authorList>
    </citation>
    <scope>NUCLEOTIDE SEQUENCE [LARGE SCALE GENOMIC DNA]</scope>
    <source>
        <strain evidence="1 2">Foug A</strain>
    </source>
</reference>
<name>A0A0C3D8K5_9AGAM</name>
<dbReference type="EMBL" id="KN822106">
    <property type="protein sequence ID" value="KIM57080.1"/>
    <property type="molecule type" value="Genomic_DNA"/>
</dbReference>
<accession>A0A0C3D8K5</accession>
<keyword evidence="2" id="KW-1185">Reference proteome</keyword>
<dbReference type="Proteomes" id="UP000053989">
    <property type="component" value="Unassembled WGS sequence"/>
</dbReference>
<dbReference type="HOGENOM" id="CLU_2347912_0_0_1"/>
<gene>
    <name evidence="1" type="ORF">SCLCIDRAFT_189564</name>
</gene>
<proteinExistence type="predicted"/>
<dbReference type="AlphaFoldDB" id="A0A0C3D8K5"/>
<evidence type="ECO:0000313" key="2">
    <source>
        <dbReference type="Proteomes" id="UP000053989"/>
    </source>
</evidence>
<dbReference type="InParanoid" id="A0A0C3D8K5"/>
<protein>
    <submittedName>
        <fullName evidence="1">Uncharacterized protein</fullName>
    </submittedName>
</protein>
<sequence length="97" mass="11140">MSLISITPALWFRKDFWAGVQLHLTLCPTSYNRYILHSHTIEAILVFFVEVEWYHRISLQSPLPSLVTLANKVLVHIASVRQPQVLCFQNGGILPRV</sequence>